<accession>A0A4C1ZNU8</accession>
<proteinExistence type="predicted"/>
<dbReference type="Gene3D" id="3.30.420.10">
    <property type="entry name" value="Ribonuclease H-like superfamily/Ribonuclease H"/>
    <property type="match status" value="1"/>
</dbReference>
<feature type="region of interest" description="Disordered" evidence="1">
    <location>
        <begin position="290"/>
        <end position="315"/>
    </location>
</feature>
<evidence type="ECO:0000313" key="3">
    <source>
        <dbReference type="Proteomes" id="UP000299102"/>
    </source>
</evidence>
<gene>
    <name evidence="2" type="ORF">EVAR_65407_1</name>
</gene>
<comment type="caution">
    <text evidence="2">The sequence shown here is derived from an EMBL/GenBank/DDBJ whole genome shotgun (WGS) entry which is preliminary data.</text>
</comment>
<keyword evidence="3" id="KW-1185">Reference proteome</keyword>
<dbReference type="EMBL" id="BGZK01002062">
    <property type="protein sequence ID" value="GBP90156.1"/>
    <property type="molecule type" value="Genomic_DNA"/>
</dbReference>
<sequence>MRSTRLCSDAYRLRSRCSNVVARFLITLLSRHGHPQMLHFRLRGTSGISLRPRPDDNLSAIAGDPRFIKRACRPFASFKSNYVTKREVRAPAATRTRLGRRRINKLPRPPGGARARGRPRAAGSLISQFFNEFKGGRTDLTDDLRLSTATTEDNVTTVRLTIETEKIETYQQIRTSLRIGEESSIYCYYSEIKRQSAQWVFPFAKLPIKVKRARSVGKKMGASFFGMTGFYRVIILEDKRTVTADWCSNDCLPLGLQKIRENRPRSRIFLDLDNASTGTPKATTTYLGTLDSPRQEERRNKRHTPAASVRGRGGRRLLPKLRRPASVRADDTLGFTTAKIIFITPSRM</sequence>
<dbReference type="OrthoDB" id="10017160at2759"/>
<dbReference type="GO" id="GO:0003676">
    <property type="term" value="F:nucleic acid binding"/>
    <property type="evidence" value="ECO:0007669"/>
    <property type="project" value="InterPro"/>
</dbReference>
<reference evidence="2 3" key="1">
    <citation type="journal article" date="2019" name="Commun. Biol.">
        <title>The bagworm genome reveals a unique fibroin gene that provides high tensile strength.</title>
        <authorList>
            <person name="Kono N."/>
            <person name="Nakamura H."/>
            <person name="Ohtoshi R."/>
            <person name="Tomita M."/>
            <person name="Numata K."/>
            <person name="Arakawa K."/>
        </authorList>
    </citation>
    <scope>NUCLEOTIDE SEQUENCE [LARGE SCALE GENOMIC DNA]</scope>
</reference>
<protein>
    <submittedName>
        <fullName evidence="2">Uncharacterized protein</fullName>
    </submittedName>
</protein>
<name>A0A4C1ZNU8_EUMVA</name>
<evidence type="ECO:0000256" key="1">
    <source>
        <dbReference type="SAM" id="MobiDB-lite"/>
    </source>
</evidence>
<dbReference type="Proteomes" id="UP000299102">
    <property type="component" value="Unassembled WGS sequence"/>
</dbReference>
<dbReference type="AlphaFoldDB" id="A0A4C1ZNU8"/>
<dbReference type="InterPro" id="IPR036397">
    <property type="entry name" value="RNaseH_sf"/>
</dbReference>
<feature type="region of interest" description="Disordered" evidence="1">
    <location>
        <begin position="94"/>
        <end position="120"/>
    </location>
</feature>
<organism evidence="2 3">
    <name type="scientific">Eumeta variegata</name>
    <name type="common">Bagworm moth</name>
    <name type="synonym">Eumeta japonica</name>
    <dbReference type="NCBI Taxonomy" id="151549"/>
    <lineage>
        <taxon>Eukaryota</taxon>
        <taxon>Metazoa</taxon>
        <taxon>Ecdysozoa</taxon>
        <taxon>Arthropoda</taxon>
        <taxon>Hexapoda</taxon>
        <taxon>Insecta</taxon>
        <taxon>Pterygota</taxon>
        <taxon>Neoptera</taxon>
        <taxon>Endopterygota</taxon>
        <taxon>Lepidoptera</taxon>
        <taxon>Glossata</taxon>
        <taxon>Ditrysia</taxon>
        <taxon>Tineoidea</taxon>
        <taxon>Psychidae</taxon>
        <taxon>Oiketicinae</taxon>
        <taxon>Eumeta</taxon>
    </lineage>
</organism>
<evidence type="ECO:0000313" key="2">
    <source>
        <dbReference type="EMBL" id="GBP90156.1"/>
    </source>
</evidence>